<name>A0A1M6KXD4_9FLAO</name>
<dbReference type="STRING" id="683124.SAMN05444337_2322"/>
<organism evidence="2 3">
    <name type="scientific">Flavobacterium haoranii</name>
    <dbReference type="NCBI Taxonomy" id="683124"/>
    <lineage>
        <taxon>Bacteria</taxon>
        <taxon>Pseudomonadati</taxon>
        <taxon>Bacteroidota</taxon>
        <taxon>Flavobacteriia</taxon>
        <taxon>Flavobacteriales</taxon>
        <taxon>Flavobacteriaceae</taxon>
        <taxon>Flavobacterium</taxon>
    </lineage>
</organism>
<keyword evidence="1" id="KW-1133">Transmembrane helix</keyword>
<keyword evidence="1" id="KW-0812">Transmembrane</keyword>
<feature type="transmembrane region" description="Helical" evidence="1">
    <location>
        <begin position="66"/>
        <end position="83"/>
    </location>
</feature>
<dbReference type="Proteomes" id="UP000184232">
    <property type="component" value="Unassembled WGS sequence"/>
</dbReference>
<proteinExistence type="predicted"/>
<feature type="transmembrane region" description="Helical" evidence="1">
    <location>
        <begin position="12"/>
        <end position="30"/>
    </location>
</feature>
<keyword evidence="3" id="KW-1185">Reference proteome</keyword>
<gene>
    <name evidence="2" type="ORF">SAMN05444337_2322</name>
</gene>
<dbReference type="RefSeq" id="WP_072785260.1">
    <property type="nucleotide sequence ID" value="NZ_CP045292.1"/>
</dbReference>
<sequence length="84" mass="9557">MAEFSQKRYRITIGNISSIILFFFAVYFFVNPGPKGYGMMAGIGLALFCVIVLIVDILFQKIIKNYLILTVIELILLIISFIFV</sequence>
<evidence type="ECO:0000256" key="1">
    <source>
        <dbReference type="SAM" id="Phobius"/>
    </source>
</evidence>
<evidence type="ECO:0000313" key="2">
    <source>
        <dbReference type="EMBL" id="SHJ63569.1"/>
    </source>
</evidence>
<dbReference type="AlphaFoldDB" id="A0A1M6KXD4"/>
<dbReference type="EMBL" id="FQZH01000005">
    <property type="protein sequence ID" value="SHJ63569.1"/>
    <property type="molecule type" value="Genomic_DNA"/>
</dbReference>
<evidence type="ECO:0000313" key="3">
    <source>
        <dbReference type="Proteomes" id="UP000184232"/>
    </source>
</evidence>
<protein>
    <submittedName>
        <fullName evidence="2">Uncharacterized protein</fullName>
    </submittedName>
</protein>
<accession>A0A1M6KXD4</accession>
<reference evidence="3" key="1">
    <citation type="submission" date="2016-11" db="EMBL/GenBank/DDBJ databases">
        <authorList>
            <person name="Varghese N."/>
            <person name="Submissions S."/>
        </authorList>
    </citation>
    <scope>NUCLEOTIDE SEQUENCE [LARGE SCALE GENOMIC DNA]</scope>
    <source>
        <strain evidence="3">DSM 22807</strain>
    </source>
</reference>
<feature type="transmembrane region" description="Helical" evidence="1">
    <location>
        <begin position="36"/>
        <end position="59"/>
    </location>
</feature>
<keyword evidence="1" id="KW-0472">Membrane</keyword>